<evidence type="ECO:0000313" key="2">
    <source>
        <dbReference type="EMBL" id="SEG81000.1"/>
    </source>
</evidence>
<accession>A0A1H6D6M1</accession>
<dbReference type="Proteomes" id="UP000236754">
    <property type="component" value="Unassembled WGS sequence"/>
</dbReference>
<dbReference type="AlphaFoldDB" id="A0A1H6D6M1"/>
<organism evidence="2 3">
    <name type="scientific">Actinacidiphila yanglinensis</name>
    <dbReference type="NCBI Taxonomy" id="310779"/>
    <lineage>
        <taxon>Bacteria</taxon>
        <taxon>Bacillati</taxon>
        <taxon>Actinomycetota</taxon>
        <taxon>Actinomycetes</taxon>
        <taxon>Kitasatosporales</taxon>
        <taxon>Streptomycetaceae</taxon>
        <taxon>Actinacidiphila</taxon>
    </lineage>
</organism>
<protein>
    <submittedName>
        <fullName evidence="2">Uncharacterized protein</fullName>
    </submittedName>
</protein>
<keyword evidence="3" id="KW-1185">Reference proteome</keyword>
<dbReference type="OrthoDB" id="4351135at2"/>
<evidence type="ECO:0000256" key="1">
    <source>
        <dbReference type="SAM" id="Phobius"/>
    </source>
</evidence>
<keyword evidence="1" id="KW-0812">Transmembrane</keyword>
<keyword evidence="1" id="KW-1133">Transmembrane helix</keyword>
<dbReference type="RefSeq" id="WP_103888509.1">
    <property type="nucleotide sequence ID" value="NZ_FNVU01000012.1"/>
</dbReference>
<sequence length="70" mass="7573">MRRLRAFGRFWYDFVIGDDWRIACWVVPALGATAGLAAAGVNAWWLPPLAVAGALAHSLHRAVKSTRGPG</sequence>
<proteinExistence type="predicted"/>
<feature type="transmembrane region" description="Helical" evidence="1">
    <location>
        <begin position="20"/>
        <end position="45"/>
    </location>
</feature>
<reference evidence="2 3" key="1">
    <citation type="submission" date="2016-10" db="EMBL/GenBank/DDBJ databases">
        <authorList>
            <person name="de Groot N.N."/>
        </authorList>
    </citation>
    <scope>NUCLEOTIDE SEQUENCE [LARGE SCALE GENOMIC DNA]</scope>
    <source>
        <strain evidence="2 3">CGMCC 4.2023</strain>
    </source>
</reference>
<keyword evidence="1" id="KW-0472">Membrane</keyword>
<gene>
    <name evidence="2" type="ORF">SAMN05216223_112143</name>
</gene>
<name>A0A1H6D6M1_9ACTN</name>
<evidence type="ECO:0000313" key="3">
    <source>
        <dbReference type="Proteomes" id="UP000236754"/>
    </source>
</evidence>
<dbReference type="EMBL" id="FNVU01000012">
    <property type="protein sequence ID" value="SEG81000.1"/>
    <property type="molecule type" value="Genomic_DNA"/>
</dbReference>